<feature type="signal peptide" evidence="1">
    <location>
        <begin position="1"/>
        <end position="18"/>
    </location>
</feature>
<evidence type="ECO:0000313" key="3">
    <source>
        <dbReference type="Proteomes" id="UP001607302"/>
    </source>
</evidence>
<gene>
    <name evidence="2" type="ORF">V1478_003051</name>
</gene>
<name>A0ABD2BRK9_VESSQ</name>
<accession>A0ABD2BRK9</accession>
<organism evidence="2 3">
    <name type="scientific">Vespula squamosa</name>
    <name type="common">Southern yellow jacket</name>
    <name type="synonym">Wasp</name>
    <dbReference type="NCBI Taxonomy" id="30214"/>
    <lineage>
        <taxon>Eukaryota</taxon>
        <taxon>Metazoa</taxon>
        <taxon>Ecdysozoa</taxon>
        <taxon>Arthropoda</taxon>
        <taxon>Hexapoda</taxon>
        <taxon>Insecta</taxon>
        <taxon>Pterygota</taxon>
        <taxon>Neoptera</taxon>
        <taxon>Endopterygota</taxon>
        <taxon>Hymenoptera</taxon>
        <taxon>Apocrita</taxon>
        <taxon>Aculeata</taxon>
        <taxon>Vespoidea</taxon>
        <taxon>Vespidae</taxon>
        <taxon>Vespinae</taxon>
        <taxon>Vespula</taxon>
    </lineage>
</organism>
<dbReference type="Proteomes" id="UP001607302">
    <property type="component" value="Unassembled WGS sequence"/>
</dbReference>
<keyword evidence="3" id="KW-1185">Reference proteome</keyword>
<proteinExistence type="predicted"/>
<dbReference type="EMBL" id="JAUDFV010000064">
    <property type="protein sequence ID" value="KAL2735411.1"/>
    <property type="molecule type" value="Genomic_DNA"/>
</dbReference>
<protein>
    <submittedName>
        <fullName evidence="2">Toxin-like structure lstx-j3 protein</fullName>
    </submittedName>
</protein>
<reference evidence="2 3" key="1">
    <citation type="journal article" date="2024" name="Ann. Entomol. Soc. Am.">
        <title>Genomic analyses of the southern and eastern yellowjacket wasps (Hymenoptera: Vespidae) reveal evolutionary signatures of social life.</title>
        <authorList>
            <person name="Catto M.A."/>
            <person name="Caine P.B."/>
            <person name="Orr S.E."/>
            <person name="Hunt B.G."/>
            <person name="Goodisman M.A.D."/>
        </authorList>
    </citation>
    <scope>NUCLEOTIDE SEQUENCE [LARGE SCALE GENOMIC DNA]</scope>
    <source>
        <strain evidence="2">233</strain>
        <tissue evidence="2">Head and thorax</tissue>
    </source>
</reference>
<comment type="caution">
    <text evidence="2">The sequence shown here is derived from an EMBL/GenBank/DDBJ whole genome shotgun (WGS) entry which is preliminary data.</text>
</comment>
<evidence type="ECO:0000256" key="1">
    <source>
        <dbReference type="SAM" id="SignalP"/>
    </source>
</evidence>
<keyword evidence="1" id="KW-0732">Signal</keyword>
<sequence length="80" mass="8689">MQKFVFLTFLGVMALVLAAPKPQISEATCSPLFGNCQISLQCCRDLVCLTYANKCVRKYELTIPGADIGLTVPLPDAPIK</sequence>
<evidence type="ECO:0000313" key="2">
    <source>
        <dbReference type="EMBL" id="KAL2735411.1"/>
    </source>
</evidence>
<dbReference type="AlphaFoldDB" id="A0ABD2BRK9"/>
<feature type="chain" id="PRO_5044878554" evidence="1">
    <location>
        <begin position="19"/>
        <end position="80"/>
    </location>
</feature>